<evidence type="ECO:0000256" key="5">
    <source>
        <dbReference type="SAM" id="Phobius"/>
    </source>
</evidence>
<proteinExistence type="predicted"/>
<keyword evidence="4 5" id="KW-0472">Membrane</keyword>
<dbReference type="WBParaSite" id="MhA1_Contig378.frz3.gene2">
    <property type="protein sequence ID" value="MhA1_Contig378.frz3.gene2"/>
    <property type="gene ID" value="MhA1_Contig378.frz3.gene2"/>
</dbReference>
<evidence type="ECO:0000313" key="6">
    <source>
        <dbReference type="Proteomes" id="UP000095281"/>
    </source>
</evidence>
<feature type="transmembrane region" description="Helical" evidence="5">
    <location>
        <begin position="21"/>
        <end position="42"/>
    </location>
</feature>
<dbReference type="Proteomes" id="UP000095281">
    <property type="component" value="Unplaced"/>
</dbReference>
<comment type="subcellular location">
    <subcellularLocation>
        <location evidence="1">Membrane</location>
        <topology evidence="1">Multi-pass membrane protein</topology>
    </subcellularLocation>
</comment>
<keyword evidence="6" id="KW-1185">Reference proteome</keyword>
<name>A0A1I8BPC9_MELHA</name>
<evidence type="ECO:0000256" key="4">
    <source>
        <dbReference type="ARBA" id="ARBA00023136"/>
    </source>
</evidence>
<evidence type="ECO:0000313" key="7">
    <source>
        <dbReference type="WBParaSite" id="MhA1_Contig378.frz3.gene2"/>
    </source>
</evidence>
<dbReference type="AlphaFoldDB" id="A0A1I8BPC9"/>
<keyword evidence="3 5" id="KW-1133">Transmembrane helix</keyword>
<reference evidence="7" key="1">
    <citation type="submission" date="2016-11" db="UniProtKB">
        <authorList>
            <consortium name="WormBaseParasite"/>
        </authorList>
    </citation>
    <scope>IDENTIFICATION</scope>
</reference>
<feature type="transmembrane region" description="Helical" evidence="5">
    <location>
        <begin position="121"/>
        <end position="140"/>
    </location>
</feature>
<dbReference type="Pfam" id="PF10292">
    <property type="entry name" value="7TM_GPCR_Srab"/>
    <property type="match status" value="1"/>
</dbReference>
<evidence type="ECO:0000256" key="2">
    <source>
        <dbReference type="ARBA" id="ARBA00022692"/>
    </source>
</evidence>
<organism evidence="6 7">
    <name type="scientific">Meloidogyne hapla</name>
    <name type="common">Root-knot nematode worm</name>
    <dbReference type="NCBI Taxonomy" id="6305"/>
    <lineage>
        <taxon>Eukaryota</taxon>
        <taxon>Metazoa</taxon>
        <taxon>Ecdysozoa</taxon>
        <taxon>Nematoda</taxon>
        <taxon>Chromadorea</taxon>
        <taxon>Rhabditida</taxon>
        <taxon>Tylenchina</taxon>
        <taxon>Tylenchomorpha</taxon>
        <taxon>Tylenchoidea</taxon>
        <taxon>Meloidogynidae</taxon>
        <taxon>Meloidogyninae</taxon>
        <taxon>Meloidogyne</taxon>
    </lineage>
</organism>
<protein>
    <submittedName>
        <fullName evidence="7">7TM_GPCR_Srx domain-containing protein</fullName>
    </submittedName>
</protein>
<evidence type="ECO:0000256" key="1">
    <source>
        <dbReference type="ARBA" id="ARBA00004141"/>
    </source>
</evidence>
<dbReference type="InterPro" id="IPR019408">
    <property type="entry name" value="7TM_GPCR_serpentine_rcpt_Srab"/>
</dbReference>
<sequence length="178" mass="20937">MIERVLATIYVRIYENQGKMLGFISTIIVWSLIALFGLYVYLSSIEDVNTFSYPLPFLTLTSIYNSEILIFIHLFFLFLVVCISVADYFLIHRNLKIKSNFFSSITTYNLSKSYQAKQNILVMKIIFPLDFSYTFVYVIYNILSTIVRLNKDEYGQLVYIRNYEMINLVDELIAFIII</sequence>
<dbReference type="GO" id="GO:0016020">
    <property type="term" value="C:membrane"/>
    <property type="evidence" value="ECO:0007669"/>
    <property type="project" value="UniProtKB-SubCell"/>
</dbReference>
<evidence type="ECO:0000256" key="3">
    <source>
        <dbReference type="ARBA" id="ARBA00022989"/>
    </source>
</evidence>
<keyword evidence="2 5" id="KW-0812">Transmembrane</keyword>
<feature type="transmembrane region" description="Helical" evidence="5">
    <location>
        <begin position="68"/>
        <end position="91"/>
    </location>
</feature>
<accession>A0A1I8BPC9</accession>